<evidence type="ECO:0000256" key="1">
    <source>
        <dbReference type="SAM" id="SignalP"/>
    </source>
</evidence>
<dbReference type="PANTHER" id="PTHR12526">
    <property type="entry name" value="GLYCOSYLTRANSFERASE"/>
    <property type="match status" value="1"/>
</dbReference>
<keyword evidence="1" id="KW-0732">Signal</keyword>
<proteinExistence type="predicted"/>
<dbReference type="SUPFAM" id="SSF53756">
    <property type="entry name" value="UDP-Glycosyltransferase/glycogen phosphorylase"/>
    <property type="match status" value="1"/>
</dbReference>
<accession>A0AAV1HW20</accession>
<dbReference type="Proteomes" id="UP001314263">
    <property type="component" value="Unassembled WGS sequence"/>
</dbReference>
<dbReference type="Gene3D" id="3.40.50.2000">
    <property type="entry name" value="Glycogen Phosphorylase B"/>
    <property type="match status" value="2"/>
</dbReference>
<evidence type="ECO:0000313" key="2">
    <source>
        <dbReference type="EMBL" id="CAK0752052.1"/>
    </source>
</evidence>
<comment type="caution">
    <text evidence="2">The sequence shown here is derived from an EMBL/GenBank/DDBJ whole genome shotgun (WGS) entry which is preliminary data.</text>
</comment>
<dbReference type="GO" id="GO:0016757">
    <property type="term" value="F:glycosyltransferase activity"/>
    <property type="evidence" value="ECO:0007669"/>
    <property type="project" value="TreeGrafter"/>
</dbReference>
<dbReference type="PANTHER" id="PTHR12526:SF638">
    <property type="entry name" value="SPORE COAT PROTEIN SA"/>
    <property type="match status" value="1"/>
</dbReference>
<feature type="chain" id="PRO_5043897825" description="Glycosyltransferase" evidence="1">
    <location>
        <begin position="22"/>
        <end position="942"/>
    </location>
</feature>
<keyword evidence="3" id="KW-1185">Reference proteome</keyword>
<dbReference type="EMBL" id="CAUYUE010000003">
    <property type="protein sequence ID" value="CAK0752052.1"/>
    <property type="molecule type" value="Genomic_DNA"/>
</dbReference>
<reference evidence="2 3" key="1">
    <citation type="submission" date="2023-10" db="EMBL/GenBank/DDBJ databases">
        <authorList>
            <person name="Maclean D."/>
            <person name="Macfadyen A."/>
        </authorList>
    </citation>
    <scope>NUCLEOTIDE SEQUENCE [LARGE SCALE GENOMIC DNA]</scope>
</reference>
<feature type="signal peptide" evidence="1">
    <location>
        <begin position="1"/>
        <end position="21"/>
    </location>
</feature>
<evidence type="ECO:0000313" key="3">
    <source>
        <dbReference type="Proteomes" id="UP001314263"/>
    </source>
</evidence>
<evidence type="ECO:0008006" key="4">
    <source>
        <dbReference type="Google" id="ProtNLM"/>
    </source>
</evidence>
<dbReference type="Pfam" id="PF13692">
    <property type="entry name" value="Glyco_trans_1_4"/>
    <property type="match status" value="1"/>
</dbReference>
<name>A0AAV1HW20_9CHLO</name>
<organism evidence="2 3">
    <name type="scientific">Coccomyxa viridis</name>
    <dbReference type="NCBI Taxonomy" id="1274662"/>
    <lineage>
        <taxon>Eukaryota</taxon>
        <taxon>Viridiplantae</taxon>
        <taxon>Chlorophyta</taxon>
        <taxon>core chlorophytes</taxon>
        <taxon>Trebouxiophyceae</taxon>
        <taxon>Trebouxiophyceae incertae sedis</taxon>
        <taxon>Coccomyxaceae</taxon>
        <taxon>Coccomyxa</taxon>
    </lineage>
</organism>
<sequence>MQTVTFAISRVLLLLSAVACAQPSPVSGQSHVSLPAQKIASAHNEDAVSLSAGSALSAALSKTALPQAAAPTLGICIITADFWGVLKTPQDNGRGVRSPLKGGGGTATAYHLLASLLKQQPGAKVTFLGATKDVDVCALAQKVHKAGGLDFECLQERHFEQPKVVETYPYEALAHAVAAWVQENAQLCEAIHGHEWGGMLVDVFTLVYFRRLQHGARSVVTPHGGHMWSMQWKPQRSFSVEPLRIDHQERMVNLMADTMVSPTSYMRAFFQRRGWRLPTDTRVIPNVMPSFQEKAAATHLQDVRRVWRVAFFSRLEERKGIKLFVDALHRLDYASLALNQDANSRLWRGHPRGNSTVSAQADADNPVLPQLRRRLQSSASEDFEVYFLGADTNVNYQPSSTWLAEQARDWPWRSHLLMNAPRSEALSVLSMEGMMVVFCSLVENMPYVVAEVAAMGVPHMVSDVGGMSELVDLERFSEAVVPHGSEGALAVALQTALERGTLPVLPLRQTALSGGQRWLEWHQDFLSQQSSHKQADMALTLSLPAQRAAQLRLLEVAPGHNPTAMWQAACQRGGPGGLEAPLLLLPEGFSVLPGDDDDNVKLMLDLLKTAEEKGGVIGALTFGVQLPSGWQAFPSSPTWLLHDSGEAVRRCYANVPIVLRTSTFCEVANPEAHLLHSLDAWVIALLLSRAGLYMHAYPQALFAVREWEPALGYEPCLPTRVPEPRRAEYGAVTAALFTDAAQTLHAQQIGVFGRPLASLNADYPIHQRHGGWQFGFLTGPNSRELRQLAWRKEEGRWACPTGPEEFPSMRPGGMHPCASEERKCCGGHRYAASIIRFTSHFHAKGAHVMLAYDVYPYCGDGLDLVVSQKFVDARRGRAILMQHGYDQKPEADSISNRRRVEWIRDIEAGDEIDIVLQPRGSHACDGMSVIDIIIWPAAAFAA</sequence>
<gene>
    <name evidence="2" type="ORF">CVIRNUC_002116</name>
</gene>
<dbReference type="AlphaFoldDB" id="A0AAV1HW20"/>
<protein>
    <recommendedName>
        <fullName evidence="4">Glycosyltransferase</fullName>
    </recommendedName>
</protein>